<sequence>MPQQPGYKPFRLLLRETALVAKDHSLLLTLLIAPLLYAFFYGSIYSYKTEEEVPICVVDEDRTGLSRTLIEQINNTQMVQVIAVTTLEAAKEQMYHGHTQGFLYLQKGLEKKVLSLQQANMVLALNAARFLPSSDVLGTITQVGLTVGAGVRLQYLQKSEGMNTEISGREVMAVKPDARPLFNNRVDYGTFLLPGLLAMILQQTLLLGLAGGTAAERQHHRVGEWMRLAGDNLSTALWGKGLFYFILFCCYAFFFLTVNFGVLDLQLLGNAWELALVTALFLFSLIPMGIFTGLLFRSQLLCTQLLAFSTYPIFLITGYTWPIQQLPDGLKAAGALLPITPFLQLYQGIVQQGAHITDRLPALYHLCFLSCFYTLICLWKIKSVAAAKSPAAVA</sequence>
<evidence type="ECO:0000256" key="1">
    <source>
        <dbReference type="ARBA" id="ARBA00004651"/>
    </source>
</evidence>
<evidence type="ECO:0000256" key="4">
    <source>
        <dbReference type="ARBA" id="ARBA00022989"/>
    </source>
</evidence>
<dbReference type="GO" id="GO:0005886">
    <property type="term" value="C:plasma membrane"/>
    <property type="evidence" value="ECO:0007669"/>
    <property type="project" value="UniProtKB-SubCell"/>
</dbReference>
<feature type="transmembrane region" description="Helical" evidence="6">
    <location>
        <begin position="25"/>
        <end position="44"/>
    </location>
</feature>
<evidence type="ECO:0000313" key="8">
    <source>
        <dbReference type="EMBL" id="RPE08604.1"/>
    </source>
</evidence>
<dbReference type="Gene3D" id="3.40.1710.10">
    <property type="entry name" value="abc type-2 transporter like domain"/>
    <property type="match status" value="1"/>
</dbReference>
<keyword evidence="5 6" id="KW-0472">Membrane</keyword>
<evidence type="ECO:0000256" key="2">
    <source>
        <dbReference type="ARBA" id="ARBA00022475"/>
    </source>
</evidence>
<dbReference type="OrthoDB" id="9808686at2"/>
<keyword evidence="4 6" id="KW-1133">Transmembrane helix</keyword>
<comment type="caution">
    <text evidence="8">The sequence shown here is derived from an EMBL/GenBank/DDBJ whole genome shotgun (WGS) entry which is preliminary data.</text>
</comment>
<dbReference type="RefSeq" id="WP_123847603.1">
    <property type="nucleotide sequence ID" value="NZ_RPDH01000002.1"/>
</dbReference>
<keyword evidence="9" id="KW-1185">Reference proteome</keyword>
<accession>A0A3N4QA60</accession>
<feature type="transmembrane region" description="Helical" evidence="6">
    <location>
        <begin position="303"/>
        <end position="321"/>
    </location>
</feature>
<dbReference type="InterPro" id="IPR051449">
    <property type="entry name" value="ABC-2_transporter_component"/>
</dbReference>
<proteinExistence type="predicted"/>
<dbReference type="Proteomes" id="UP000278351">
    <property type="component" value="Unassembled WGS sequence"/>
</dbReference>
<dbReference type="InterPro" id="IPR013525">
    <property type="entry name" value="ABC2_TM"/>
</dbReference>
<feature type="transmembrane region" description="Helical" evidence="6">
    <location>
        <begin position="274"/>
        <end position="296"/>
    </location>
</feature>
<evidence type="ECO:0000256" key="6">
    <source>
        <dbReference type="SAM" id="Phobius"/>
    </source>
</evidence>
<dbReference type="PANTHER" id="PTHR30294:SF46">
    <property type="entry name" value="ABC TRANSPORTER PERMEASE"/>
    <property type="match status" value="1"/>
</dbReference>
<keyword evidence="3 6" id="KW-0812">Transmembrane</keyword>
<comment type="subcellular location">
    <subcellularLocation>
        <location evidence="1">Cell membrane</location>
        <topology evidence="1">Multi-pass membrane protein</topology>
    </subcellularLocation>
</comment>
<dbReference type="Pfam" id="PF12698">
    <property type="entry name" value="ABC2_membrane_3"/>
    <property type="match status" value="1"/>
</dbReference>
<feature type="transmembrane region" description="Helical" evidence="6">
    <location>
        <begin position="362"/>
        <end position="379"/>
    </location>
</feature>
<dbReference type="PANTHER" id="PTHR30294">
    <property type="entry name" value="MEMBRANE COMPONENT OF ABC TRANSPORTER YHHJ-RELATED"/>
    <property type="match status" value="1"/>
</dbReference>
<keyword evidence="2" id="KW-1003">Cell membrane</keyword>
<dbReference type="EMBL" id="RPDH01000002">
    <property type="protein sequence ID" value="RPE08604.1"/>
    <property type="molecule type" value="Genomic_DNA"/>
</dbReference>
<protein>
    <submittedName>
        <fullName evidence="8">ABC transporter permease</fullName>
    </submittedName>
</protein>
<name>A0A3N4QA60_9BACT</name>
<dbReference type="GO" id="GO:0140359">
    <property type="term" value="F:ABC-type transporter activity"/>
    <property type="evidence" value="ECO:0007669"/>
    <property type="project" value="InterPro"/>
</dbReference>
<evidence type="ECO:0000256" key="3">
    <source>
        <dbReference type="ARBA" id="ARBA00022692"/>
    </source>
</evidence>
<dbReference type="AlphaFoldDB" id="A0A3N4QA60"/>
<evidence type="ECO:0000313" key="9">
    <source>
        <dbReference type="Proteomes" id="UP000278351"/>
    </source>
</evidence>
<evidence type="ECO:0000256" key="5">
    <source>
        <dbReference type="ARBA" id="ARBA00023136"/>
    </source>
</evidence>
<organism evidence="8 9">
    <name type="scientific">Chitinophaga lutea</name>
    <dbReference type="NCBI Taxonomy" id="2488634"/>
    <lineage>
        <taxon>Bacteria</taxon>
        <taxon>Pseudomonadati</taxon>
        <taxon>Bacteroidota</taxon>
        <taxon>Chitinophagia</taxon>
        <taxon>Chitinophagales</taxon>
        <taxon>Chitinophagaceae</taxon>
        <taxon>Chitinophaga</taxon>
    </lineage>
</organism>
<gene>
    <name evidence="8" type="ORF">EGT74_16315</name>
</gene>
<evidence type="ECO:0000259" key="7">
    <source>
        <dbReference type="Pfam" id="PF12698"/>
    </source>
</evidence>
<feature type="transmembrane region" description="Helical" evidence="6">
    <location>
        <begin position="242"/>
        <end position="262"/>
    </location>
</feature>
<feature type="domain" description="ABC-2 type transporter transmembrane" evidence="7">
    <location>
        <begin position="25"/>
        <end position="372"/>
    </location>
</feature>
<reference evidence="8 9" key="1">
    <citation type="submission" date="2018-11" db="EMBL/GenBank/DDBJ databases">
        <title>Chitinophaga lutea sp.nov., isolate from arsenic contaminated soil.</title>
        <authorList>
            <person name="Zong Y."/>
        </authorList>
    </citation>
    <scope>NUCLEOTIDE SEQUENCE [LARGE SCALE GENOMIC DNA]</scope>
    <source>
        <strain evidence="8 9">ZY74</strain>
    </source>
</reference>